<keyword evidence="1" id="KW-0732">Signal</keyword>
<evidence type="ECO:0000313" key="3">
    <source>
        <dbReference type="Proteomes" id="UP000663954"/>
    </source>
</evidence>
<gene>
    <name evidence="2" type="ORF">J4G45_05995</name>
</gene>
<feature type="chain" id="PRO_5046995489" description="DUF4168 domain-containing protein" evidence="1">
    <location>
        <begin position="20"/>
        <end position="121"/>
    </location>
</feature>
<feature type="signal peptide" evidence="1">
    <location>
        <begin position="1"/>
        <end position="19"/>
    </location>
</feature>
<sequence length="121" mass="13214">MRKLILIAAIVLTPFSVLANTQTHHVYVHKAGVDTSMYSKIETPDFVGSAQQGAQEGFAIGQAIKAKREAKKAEQRQAQYATDLIQGTGGLKNISADTILPIIQKYPEKSSELLNMLKDTN</sequence>
<evidence type="ECO:0008006" key="4">
    <source>
        <dbReference type="Google" id="ProtNLM"/>
    </source>
</evidence>
<evidence type="ECO:0000313" key="2">
    <source>
        <dbReference type="EMBL" id="QTD62704.1"/>
    </source>
</evidence>
<accession>A0ABX7TG50</accession>
<name>A0ABX7TG50_9GAMM</name>
<keyword evidence="3" id="KW-1185">Reference proteome</keyword>
<dbReference type="RefSeq" id="WP_207974016.1">
    <property type="nucleotide sequence ID" value="NZ_CP071770.1"/>
</dbReference>
<dbReference type="EMBL" id="CP071770">
    <property type="protein sequence ID" value="QTD62704.1"/>
    <property type="molecule type" value="Genomic_DNA"/>
</dbReference>
<organism evidence="2 3">
    <name type="scientific">Acinetobacter towneri</name>
    <dbReference type="NCBI Taxonomy" id="202956"/>
    <lineage>
        <taxon>Bacteria</taxon>
        <taxon>Pseudomonadati</taxon>
        <taxon>Pseudomonadota</taxon>
        <taxon>Gammaproteobacteria</taxon>
        <taxon>Moraxellales</taxon>
        <taxon>Moraxellaceae</taxon>
        <taxon>Acinetobacter</taxon>
    </lineage>
</organism>
<reference evidence="2 3" key="1">
    <citation type="journal article" date="2020" name="Front. Cell. Infect. Microbiol.">
        <title>Characterization of Three Porcine Acinetobacter towneri Strains Co-Harboring tet(X3) and bla OXA-58.</title>
        <authorList>
            <person name="Ma J."/>
            <person name="Wang J."/>
            <person name="Feng J."/>
            <person name="Liu Y."/>
            <person name="Yang B."/>
            <person name="Li R."/>
            <person name="Bai L."/>
            <person name="He T."/>
            <person name="Wang X."/>
            <person name="Yang Z."/>
        </authorList>
    </citation>
    <scope>NUCLEOTIDE SEQUENCE [LARGE SCALE GENOMIC DNA]</scope>
    <source>
        <strain evidence="2 3">GX5</strain>
    </source>
</reference>
<evidence type="ECO:0000256" key="1">
    <source>
        <dbReference type="SAM" id="SignalP"/>
    </source>
</evidence>
<protein>
    <recommendedName>
        <fullName evidence="4">DUF4168 domain-containing protein</fullName>
    </recommendedName>
</protein>
<proteinExistence type="predicted"/>
<dbReference type="Proteomes" id="UP000663954">
    <property type="component" value="Chromosome"/>
</dbReference>